<dbReference type="GO" id="GO:0003924">
    <property type="term" value="F:GTPase activity"/>
    <property type="evidence" value="ECO:0007669"/>
    <property type="project" value="InterPro"/>
</dbReference>
<keyword evidence="2 3" id="KW-0342">GTP-binding</keyword>
<evidence type="ECO:0000256" key="3">
    <source>
        <dbReference type="PIRSR" id="PIRSR606689-1"/>
    </source>
</evidence>
<evidence type="ECO:0000256" key="2">
    <source>
        <dbReference type="ARBA" id="ARBA00023134"/>
    </source>
</evidence>
<sequence>MLKEEELSDAALLVFANKQDQAGALSASEVTKALNLTSLKDRSWSIMACSAIRGDGLHEGLDWLVDVIKDEHM</sequence>
<protein>
    <recommendedName>
        <fullName evidence="6">ADP-ribosylation factor-like protein 1</fullName>
    </recommendedName>
</protein>
<dbReference type="PANTHER" id="PTHR11711">
    <property type="entry name" value="ADP RIBOSYLATION FACTOR-RELATED"/>
    <property type="match status" value="1"/>
</dbReference>
<feature type="binding site" evidence="3">
    <location>
        <begin position="17"/>
        <end position="20"/>
    </location>
    <ligand>
        <name>GTP</name>
        <dbReference type="ChEBI" id="CHEBI:37565"/>
    </ligand>
</feature>
<organism evidence="4 5">
    <name type="scientific">Trichomonascus ciferrii</name>
    <dbReference type="NCBI Taxonomy" id="44093"/>
    <lineage>
        <taxon>Eukaryota</taxon>
        <taxon>Fungi</taxon>
        <taxon>Dikarya</taxon>
        <taxon>Ascomycota</taxon>
        <taxon>Saccharomycotina</taxon>
        <taxon>Dipodascomycetes</taxon>
        <taxon>Dipodascales</taxon>
        <taxon>Trichomonascaceae</taxon>
        <taxon>Trichomonascus</taxon>
        <taxon>Trichomonascus ciferrii complex</taxon>
    </lineage>
</organism>
<evidence type="ECO:0008006" key="6">
    <source>
        <dbReference type="Google" id="ProtNLM"/>
    </source>
</evidence>
<keyword evidence="1 3" id="KW-0547">Nucleotide-binding</keyword>
<comment type="caution">
    <text evidence="4">The sequence shown here is derived from an EMBL/GenBank/DDBJ whole genome shotgun (WGS) entry which is preliminary data.</text>
</comment>
<dbReference type="InterPro" id="IPR027417">
    <property type="entry name" value="P-loop_NTPase"/>
</dbReference>
<keyword evidence="5" id="KW-1185">Reference proteome</keyword>
<dbReference type="OrthoDB" id="2011769at2759"/>
<dbReference type="InterPro" id="IPR006689">
    <property type="entry name" value="Small_GTPase_ARF/SAR"/>
</dbReference>
<evidence type="ECO:0000256" key="1">
    <source>
        <dbReference type="ARBA" id="ARBA00022741"/>
    </source>
</evidence>
<evidence type="ECO:0000313" key="4">
    <source>
        <dbReference type="EMBL" id="KAA8897452.1"/>
    </source>
</evidence>
<name>A0A642UE84_9ASCO</name>
<reference evidence="4" key="1">
    <citation type="journal article" date="2019" name="G3 (Bethesda)">
        <title>Genome Assemblies of Two Rare Opportunistic Yeast Pathogens: Diutina rugosa (syn. Candida rugosa) and Trichomonascus ciferrii (syn. Candida ciferrii).</title>
        <authorList>
            <person name="Mixao V."/>
            <person name="Saus E."/>
            <person name="Hansen A.P."/>
            <person name="Lass-Florl C."/>
            <person name="Gabaldon T."/>
        </authorList>
    </citation>
    <scope>NUCLEOTIDE SEQUENCE</scope>
    <source>
        <strain evidence="4">CBS 4856</strain>
    </source>
</reference>
<dbReference type="EMBL" id="SWFS01000565">
    <property type="protein sequence ID" value="KAA8897452.1"/>
    <property type="molecule type" value="Genomic_DNA"/>
</dbReference>
<evidence type="ECO:0000313" key="5">
    <source>
        <dbReference type="Proteomes" id="UP000761534"/>
    </source>
</evidence>
<dbReference type="VEuPathDB" id="FungiDB:TRICI_006723"/>
<dbReference type="AlphaFoldDB" id="A0A642UE84"/>
<dbReference type="SUPFAM" id="SSF52540">
    <property type="entry name" value="P-loop containing nucleoside triphosphate hydrolases"/>
    <property type="match status" value="1"/>
</dbReference>
<gene>
    <name evidence="4" type="ORF">TRICI_006723</name>
</gene>
<dbReference type="Proteomes" id="UP000761534">
    <property type="component" value="Unassembled WGS sequence"/>
</dbReference>
<proteinExistence type="predicted"/>
<dbReference type="GO" id="GO:0005525">
    <property type="term" value="F:GTP binding"/>
    <property type="evidence" value="ECO:0007669"/>
    <property type="project" value="UniProtKB-KW"/>
</dbReference>
<dbReference type="Gene3D" id="3.40.50.300">
    <property type="entry name" value="P-loop containing nucleotide triphosphate hydrolases"/>
    <property type="match status" value="1"/>
</dbReference>
<accession>A0A642UE84</accession>
<dbReference type="Pfam" id="PF00025">
    <property type="entry name" value="Arf"/>
    <property type="match status" value="1"/>
</dbReference>
<dbReference type="InterPro" id="IPR024156">
    <property type="entry name" value="Small_GTPase_ARF"/>
</dbReference>